<dbReference type="GO" id="GO:0007023">
    <property type="term" value="P:post-chaperonin tubulin folding pathway"/>
    <property type="evidence" value="ECO:0007669"/>
    <property type="project" value="InterPro"/>
</dbReference>
<protein>
    <recommendedName>
        <fullName evidence="3">Tubulin binding cofactor C-like domain-containing protein</fullName>
    </recommendedName>
</protein>
<dbReference type="PANTHER" id="PTHR15139:SF0">
    <property type="entry name" value="TUBULIN-SPECIFIC CHAPERONE C"/>
    <property type="match status" value="1"/>
</dbReference>
<accession>A0A5B0MZ82</accession>
<dbReference type="InterPro" id="IPR027684">
    <property type="entry name" value="TBCC"/>
</dbReference>
<evidence type="ECO:0000313" key="6">
    <source>
        <dbReference type="Proteomes" id="UP000324748"/>
    </source>
</evidence>
<dbReference type="InterPro" id="IPR012945">
    <property type="entry name" value="Tubulin-bd_cofactor_C_dom"/>
</dbReference>
<evidence type="ECO:0000256" key="2">
    <source>
        <dbReference type="SAM" id="MobiDB-lite"/>
    </source>
</evidence>
<dbReference type="Pfam" id="PF07986">
    <property type="entry name" value="TBCC"/>
    <property type="match status" value="1"/>
</dbReference>
<comment type="caution">
    <text evidence="4">The sequence shown here is derived from an EMBL/GenBank/DDBJ whole genome shotgun (WGS) entry which is preliminary data.</text>
</comment>
<sequence length="383" mass="42243">MSGRQDIVPVHGSDRTKQAPKSDQFIELNTVNLQQFEKSLKDLEADVSHTKAKTAPDSIDQSHELFARKLTLLHQFNLFINQQNQSNIHDSSFISTFDQQRLLNKLKELESEISKLQQARYESNGDEKRENPFKSKPKKFGFKRPAAQVQGPSTSNSNPSEAKPADRMPSPLSNGTTNPFDLKPDSKNLFIRPSSPLQPLHILALSDLSNVVLDLRALFPHLSTLQLSRIHHAAILAPPLSGSTSLAHVSHSILLLVSQQVRTYESEDLVLLLHTSTGPVIERSKRIAIAPYPIDLFPPSCSTAIDPKSASQHHLPNDFDCPESSSTAPSPNFSILPNSPIPLDQLSTLFEPGVDQLTPVDLSLSPSSCFVLPQSAQSLLKNL</sequence>
<feature type="region of interest" description="Disordered" evidence="2">
    <location>
        <begin position="118"/>
        <end position="179"/>
    </location>
</feature>
<organism evidence="4 6">
    <name type="scientific">Puccinia graminis f. sp. tritici</name>
    <dbReference type="NCBI Taxonomy" id="56615"/>
    <lineage>
        <taxon>Eukaryota</taxon>
        <taxon>Fungi</taxon>
        <taxon>Dikarya</taxon>
        <taxon>Basidiomycota</taxon>
        <taxon>Pucciniomycotina</taxon>
        <taxon>Pucciniomycetes</taxon>
        <taxon>Pucciniales</taxon>
        <taxon>Pucciniaceae</taxon>
        <taxon>Puccinia</taxon>
    </lineage>
</organism>
<feature type="domain" description="Tubulin binding cofactor C-like" evidence="3">
    <location>
        <begin position="207"/>
        <end position="294"/>
    </location>
</feature>
<evidence type="ECO:0000313" key="5">
    <source>
        <dbReference type="EMBL" id="KAA1131322.1"/>
    </source>
</evidence>
<feature type="compositionally biased region" description="Polar residues" evidence="2">
    <location>
        <begin position="150"/>
        <end position="160"/>
    </location>
</feature>
<keyword evidence="6" id="KW-1185">Reference proteome</keyword>
<dbReference type="PANTHER" id="PTHR15139">
    <property type="entry name" value="TUBULIN FOLDING COFACTOR C"/>
    <property type="match status" value="1"/>
</dbReference>
<evidence type="ECO:0000259" key="3">
    <source>
        <dbReference type="Pfam" id="PF07986"/>
    </source>
</evidence>
<keyword evidence="1" id="KW-0175">Coiled coil</keyword>
<feature type="coiled-coil region" evidence="1">
    <location>
        <begin position="26"/>
        <end position="53"/>
    </location>
</feature>
<dbReference type="InterPro" id="IPR016098">
    <property type="entry name" value="CAP/MinC_C"/>
</dbReference>
<evidence type="ECO:0000313" key="4">
    <source>
        <dbReference type="EMBL" id="KAA1081160.1"/>
    </source>
</evidence>
<evidence type="ECO:0000313" key="7">
    <source>
        <dbReference type="Proteomes" id="UP000325313"/>
    </source>
</evidence>
<dbReference type="GO" id="GO:0005737">
    <property type="term" value="C:cytoplasm"/>
    <property type="evidence" value="ECO:0007669"/>
    <property type="project" value="TreeGrafter"/>
</dbReference>
<feature type="region of interest" description="Disordered" evidence="2">
    <location>
        <begin position="1"/>
        <end position="21"/>
    </location>
</feature>
<feature type="compositionally biased region" description="Polar residues" evidence="2">
    <location>
        <begin position="323"/>
        <end position="333"/>
    </location>
</feature>
<dbReference type="GO" id="GO:0007021">
    <property type="term" value="P:tubulin complex assembly"/>
    <property type="evidence" value="ECO:0007669"/>
    <property type="project" value="TreeGrafter"/>
</dbReference>
<dbReference type="Proteomes" id="UP000325313">
    <property type="component" value="Unassembled WGS sequence"/>
</dbReference>
<name>A0A5B0MZ82_PUCGR</name>
<dbReference type="Proteomes" id="UP000324748">
    <property type="component" value="Unassembled WGS sequence"/>
</dbReference>
<dbReference type="OrthoDB" id="194775at2759"/>
<feature type="compositionally biased region" description="Basic and acidic residues" evidence="2">
    <location>
        <begin position="123"/>
        <end position="133"/>
    </location>
</feature>
<feature type="region of interest" description="Disordered" evidence="2">
    <location>
        <begin position="307"/>
        <end position="333"/>
    </location>
</feature>
<evidence type="ECO:0000256" key="1">
    <source>
        <dbReference type="SAM" id="Coils"/>
    </source>
</evidence>
<dbReference type="EMBL" id="VSWC01000131">
    <property type="protein sequence ID" value="KAA1081160.1"/>
    <property type="molecule type" value="Genomic_DNA"/>
</dbReference>
<dbReference type="AlphaFoldDB" id="A0A5B0MZ82"/>
<proteinExistence type="predicted"/>
<dbReference type="EMBL" id="VDEP01000104">
    <property type="protein sequence ID" value="KAA1131322.1"/>
    <property type="molecule type" value="Genomic_DNA"/>
</dbReference>
<reference evidence="6 7" key="1">
    <citation type="submission" date="2019-05" db="EMBL/GenBank/DDBJ databases">
        <title>Emergence of the Ug99 lineage of the wheat stem rust pathogen through somatic hybridization.</title>
        <authorList>
            <person name="Li F."/>
            <person name="Upadhyaya N.M."/>
            <person name="Sperschneider J."/>
            <person name="Matny O."/>
            <person name="Nguyen-Phuc H."/>
            <person name="Mago R."/>
            <person name="Raley C."/>
            <person name="Miller M.E."/>
            <person name="Silverstein K.A.T."/>
            <person name="Henningsen E."/>
            <person name="Hirsch C.D."/>
            <person name="Visser B."/>
            <person name="Pretorius Z.A."/>
            <person name="Steffenson B.J."/>
            <person name="Schwessinger B."/>
            <person name="Dodds P.N."/>
            <person name="Figueroa M."/>
        </authorList>
    </citation>
    <scope>NUCLEOTIDE SEQUENCE [LARGE SCALE GENOMIC DNA]</scope>
    <source>
        <strain evidence="4">21-0</strain>
        <strain evidence="5 7">Ug99</strain>
    </source>
</reference>
<dbReference type="Gene3D" id="2.160.20.70">
    <property type="match status" value="1"/>
</dbReference>
<gene>
    <name evidence="4" type="ORF">PGT21_030629</name>
    <name evidence="5" type="ORF">PGTUg99_031514</name>
</gene>